<organism evidence="2">
    <name type="scientific">uncultured Caudovirales phage</name>
    <dbReference type="NCBI Taxonomy" id="2100421"/>
    <lineage>
        <taxon>Viruses</taxon>
        <taxon>Duplodnaviria</taxon>
        <taxon>Heunggongvirae</taxon>
        <taxon>Uroviricota</taxon>
        <taxon>Caudoviricetes</taxon>
        <taxon>Peduoviridae</taxon>
        <taxon>Maltschvirus</taxon>
        <taxon>Maltschvirus maltsch</taxon>
    </lineage>
</organism>
<dbReference type="InterPro" id="IPR001296">
    <property type="entry name" value="Glyco_trans_1"/>
</dbReference>
<accession>A0A6J5N647</accession>
<feature type="domain" description="Glycosyl transferase family 1" evidence="1">
    <location>
        <begin position="149"/>
        <end position="341"/>
    </location>
</feature>
<dbReference type="Pfam" id="PF00534">
    <property type="entry name" value="Glycos_transf_1"/>
    <property type="match status" value="1"/>
</dbReference>
<keyword evidence="2" id="KW-0808">Transferase</keyword>
<evidence type="ECO:0000313" key="2">
    <source>
        <dbReference type="EMBL" id="CAB4154373.1"/>
    </source>
</evidence>
<dbReference type="Gene3D" id="3.40.50.2000">
    <property type="entry name" value="Glycogen Phosphorylase B"/>
    <property type="match status" value="1"/>
</dbReference>
<dbReference type="EMBL" id="LR796612">
    <property type="protein sequence ID" value="CAB4154373.1"/>
    <property type="molecule type" value="Genomic_DNA"/>
</dbReference>
<name>A0A6J5N647_9CAUD</name>
<proteinExistence type="predicted"/>
<gene>
    <name evidence="2" type="ORF">UFOVP629_104</name>
</gene>
<dbReference type="CDD" id="cd03801">
    <property type="entry name" value="GT4_PimA-like"/>
    <property type="match status" value="1"/>
</dbReference>
<protein>
    <submittedName>
        <fullName evidence="2">RfaG Glycosyltransferase</fullName>
    </submittedName>
</protein>
<dbReference type="SUPFAM" id="SSF53756">
    <property type="entry name" value="UDP-Glycosyltransferase/glycogen phosphorylase"/>
    <property type="match status" value="1"/>
</dbReference>
<sequence length="368" mass="41544">MANGVDIVGFFTGEFGLGEAARLLARSLRSVDYPVSTSLISVPTHRNLYNFKTDNVWKYDAAVVSTNPHEISLVYDQFGVDTLRTRYVIGQWFWELEEFPEPYHMGYQLVNELWAPTKFIQTSIAKYAPKSVQVVHMPLPLLPPKINEEIERKDFNIDNDRFMFLFTFDFCSSTARKNPHGVLAAFKQAFKENEGPVLVVKSVNNYHFPNALGNLMAHAEGRTDIIFLNDHFDHSVVSSLRNLCDCYISLHRSEGLGLTISESMCLGKPVIATGYSGNMDFMTEANSIPIPWKYTTVGPNSEPYQTGARWAEPDLGEAANAMRYVYENESVAKKLGEQAKKDMAEKFSLEVCGTRMAARLSKVQFESQ</sequence>
<dbReference type="GO" id="GO:0016757">
    <property type="term" value="F:glycosyltransferase activity"/>
    <property type="evidence" value="ECO:0007669"/>
    <property type="project" value="InterPro"/>
</dbReference>
<reference evidence="2" key="1">
    <citation type="submission" date="2020-04" db="EMBL/GenBank/DDBJ databases">
        <authorList>
            <person name="Chiriac C."/>
            <person name="Salcher M."/>
            <person name="Ghai R."/>
            <person name="Kavagutti S V."/>
        </authorList>
    </citation>
    <scope>NUCLEOTIDE SEQUENCE</scope>
</reference>
<dbReference type="PANTHER" id="PTHR46656">
    <property type="entry name" value="PUTATIVE-RELATED"/>
    <property type="match status" value="1"/>
</dbReference>
<dbReference type="PANTHER" id="PTHR46656:SF3">
    <property type="entry name" value="PUTATIVE-RELATED"/>
    <property type="match status" value="1"/>
</dbReference>
<evidence type="ECO:0000259" key="1">
    <source>
        <dbReference type="Pfam" id="PF00534"/>
    </source>
</evidence>